<evidence type="ECO:0000256" key="1">
    <source>
        <dbReference type="ARBA" id="ARBA00004651"/>
    </source>
</evidence>
<proteinExistence type="predicted"/>
<keyword evidence="6" id="KW-0067">ATP-binding</keyword>
<dbReference type="SUPFAM" id="SSF90123">
    <property type="entry name" value="ABC transporter transmembrane region"/>
    <property type="match status" value="1"/>
</dbReference>
<keyword evidence="5" id="KW-0547">Nucleotide-binding</keyword>
<feature type="transmembrane region" description="Helical" evidence="9">
    <location>
        <begin position="54"/>
        <end position="73"/>
    </location>
</feature>
<dbReference type="GO" id="GO:0005524">
    <property type="term" value="F:ATP binding"/>
    <property type="evidence" value="ECO:0007669"/>
    <property type="project" value="UniProtKB-KW"/>
</dbReference>
<protein>
    <submittedName>
        <fullName evidence="12">Thiol reductant ABC exporter subunit CydC</fullName>
    </submittedName>
</protein>
<dbReference type="EMBL" id="JAECVW010000001">
    <property type="protein sequence ID" value="MBH8593954.1"/>
    <property type="molecule type" value="Genomic_DNA"/>
</dbReference>
<dbReference type="GO" id="GO:0015421">
    <property type="term" value="F:ABC-type oligopeptide transporter activity"/>
    <property type="evidence" value="ECO:0007669"/>
    <property type="project" value="TreeGrafter"/>
</dbReference>
<evidence type="ECO:0000313" key="12">
    <source>
        <dbReference type="EMBL" id="MBH8593954.1"/>
    </source>
</evidence>
<evidence type="ECO:0000256" key="2">
    <source>
        <dbReference type="ARBA" id="ARBA00022448"/>
    </source>
</evidence>
<dbReference type="Proteomes" id="UP000633619">
    <property type="component" value="Unassembled WGS sequence"/>
</dbReference>
<dbReference type="InterPro" id="IPR027417">
    <property type="entry name" value="P-loop_NTPase"/>
</dbReference>
<dbReference type="Gene3D" id="1.20.1560.10">
    <property type="entry name" value="ABC transporter type 1, transmembrane domain"/>
    <property type="match status" value="1"/>
</dbReference>
<dbReference type="PROSITE" id="PS51257">
    <property type="entry name" value="PROKAR_LIPOPROTEIN"/>
    <property type="match status" value="1"/>
</dbReference>
<dbReference type="Gene3D" id="3.40.50.300">
    <property type="entry name" value="P-loop containing nucleotide triphosphate hydrolases"/>
    <property type="match status" value="1"/>
</dbReference>
<keyword evidence="2" id="KW-0813">Transport</keyword>
<accession>A0A8I1DDJ3</accession>
<dbReference type="InterPro" id="IPR017871">
    <property type="entry name" value="ABC_transporter-like_CS"/>
</dbReference>
<dbReference type="GO" id="GO:0016887">
    <property type="term" value="F:ATP hydrolysis activity"/>
    <property type="evidence" value="ECO:0007669"/>
    <property type="project" value="InterPro"/>
</dbReference>
<dbReference type="InterPro" id="IPR014223">
    <property type="entry name" value="ABC_CydC/D"/>
</dbReference>
<dbReference type="InterPro" id="IPR003439">
    <property type="entry name" value="ABC_transporter-like_ATP-bd"/>
</dbReference>
<dbReference type="GO" id="GO:0034775">
    <property type="term" value="P:glutathione transmembrane transport"/>
    <property type="evidence" value="ECO:0007669"/>
    <property type="project" value="InterPro"/>
</dbReference>
<evidence type="ECO:0000256" key="4">
    <source>
        <dbReference type="ARBA" id="ARBA00022692"/>
    </source>
</evidence>
<evidence type="ECO:0000259" key="11">
    <source>
        <dbReference type="PROSITE" id="PS50929"/>
    </source>
</evidence>
<dbReference type="PANTHER" id="PTHR43394:SF1">
    <property type="entry name" value="ATP-BINDING CASSETTE SUB-FAMILY B MEMBER 10, MITOCHONDRIAL"/>
    <property type="match status" value="1"/>
</dbReference>
<keyword evidence="13" id="KW-1185">Reference proteome</keyword>
<dbReference type="SMART" id="SM00382">
    <property type="entry name" value="AAA"/>
    <property type="match status" value="1"/>
</dbReference>
<dbReference type="PROSITE" id="PS00211">
    <property type="entry name" value="ABC_TRANSPORTER_1"/>
    <property type="match status" value="1"/>
</dbReference>
<dbReference type="RefSeq" id="WP_181730995.1">
    <property type="nucleotide sequence ID" value="NZ_JACEIR010000001.1"/>
</dbReference>
<feature type="transmembrane region" description="Helical" evidence="9">
    <location>
        <begin position="20"/>
        <end position="42"/>
    </location>
</feature>
<dbReference type="InterPro" id="IPR039421">
    <property type="entry name" value="Type_1_exporter"/>
</dbReference>
<evidence type="ECO:0000256" key="8">
    <source>
        <dbReference type="ARBA" id="ARBA00023136"/>
    </source>
</evidence>
<dbReference type="FunFam" id="3.40.50.300:FF:000221">
    <property type="entry name" value="Multidrug ABC transporter ATP-binding protein"/>
    <property type="match status" value="1"/>
</dbReference>
<feature type="domain" description="ABC transmembrane type-1" evidence="11">
    <location>
        <begin position="19"/>
        <end position="303"/>
    </location>
</feature>
<organism evidence="12 13">
    <name type="scientific">Thermoactinomyces intermedius</name>
    <dbReference type="NCBI Taxonomy" id="2024"/>
    <lineage>
        <taxon>Bacteria</taxon>
        <taxon>Bacillati</taxon>
        <taxon>Bacillota</taxon>
        <taxon>Bacilli</taxon>
        <taxon>Bacillales</taxon>
        <taxon>Thermoactinomycetaceae</taxon>
        <taxon>Thermoactinomyces</taxon>
    </lineage>
</organism>
<sequence>MKKEQWIFVYLRSHRLRFLLVIGLGILTAGCAAALMFTSGFLISKSALRPENILMVYVPIVLVRTFGIGRAVLHYAERLISHEMVLRILAKMRVRLYRILEPQALFLRSRYRTGDMLGTLADDIEQLQDVYVRTIFPTVTAVVIYGLAVAALGTFDLSFALWMALYLFFLVVLLPLVSLWMTQVRQRRMRKSRNRLYRKWTDAVMGLSDWVISGRTAELIASHEADEARLAGEERRLKRWKRWRTLAGQCMLGILVIFMVSWAGGQTQNGQLAAPMIAAFTLIVFPLMDVFLPVSEAVEKIPQYRHSLKRIHRFERSGVVPSTEPGVAEEQLQKAKQKADIRLKKVSHRYEGADEWSVDNISLDIPHGKKVALIGRSGAGKSTLIKLIQGVLAPDRGQVTINGVEAVRFGGEISKVISVLNQRPHLFDTTVANNIRLGKPDATDEEVRQVARQVRLDALIESLPLGYDTPMLETGERFSGGERQRIALARILLQNTPVMILDEPTVGLDPRTERDLLATIFQVAAGKTLIWITHHLTGVEKMDEVVFIENGRIEMIGPHEELLACLPRYRRLYHLDRPVMPEEAGRSGR</sequence>
<evidence type="ECO:0000256" key="9">
    <source>
        <dbReference type="SAM" id="Phobius"/>
    </source>
</evidence>
<name>A0A8I1DDJ3_THEIN</name>
<dbReference type="NCBIfam" id="TIGR02868">
    <property type="entry name" value="CydC"/>
    <property type="match status" value="1"/>
</dbReference>
<dbReference type="PROSITE" id="PS50929">
    <property type="entry name" value="ABC_TM1F"/>
    <property type="match status" value="1"/>
</dbReference>
<feature type="transmembrane region" description="Helical" evidence="9">
    <location>
        <begin position="159"/>
        <end position="181"/>
    </location>
</feature>
<dbReference type="SUPFAM" id="SSF52540">
    <property type="entry name" value="P-loop containing nucleoside triphosphate hydrolases"/>
    <property type="match status" value="1"/>
</dbReference>
<keyword evidence="3" id="KW-1003">Cell membrane</keyword>
<evidence type="ECO:0000256" key="3">
    <source>
        <dbReference type="ARBA" id="ARBA00022475"/>
    </source>
</evidence>
<dbReference type="PANTHER" id="PTHR43394">
    <property type="entry name" value="ATP-DEPENDENT PERMEASE MDL1, MITOCHONDRIAL"/>
    <property type="match status" value="1"/>
</dbReference>
<dbReference type="CDD" id="cd03247">
    <property type="entry name" value="ABCC_cytochrome_bd"/>
    <property type="match status" value="1"/>
</dbReference>
<dbReference type="GO" id="GO:0045454">
    <property type="term" value="P:cell redox homeostasis"/>
    <property type="evidence" value="ECO:0007669"/>
    <property type="project" value="InterPro"/>
</dbReference>
<evidence type="ECO:0000256" key="6">
    <source>
        <dbReference type="ARBA" id="ARBA00022840"/>
    </source>
</evidence>
<evidence type="ECO:0000256" key="5">
    <source>
        <dbReference type="ARBA" id="ARBA00022741"/>
    </source>
</evidence>
<keyword evidence="4 9" id="KW-0812">Transmembrane</keyword>
<keyword evidence="7 9" id="KW-1133">Transmembrane helix</keyword>
<keyword evidence="8 9" id="KW-0472">Membrane</keyword>
<dbReference type="Pfam" id="PF00005">
    <property type="entry name" value="ABC_tran"/>
    <property type="match status" value="1"/>
</dbReference>
<feature type="transmembrane region" description="Helical" evidence="9">
    <location>
        <begin position="276"/>
        <end position="295"/>
    </location>
</feature>
<feature type="domain" description="ABC transporter" evidence="10">
    <location>
        <begin position="341"/>
        <end position="575"/>
    </location>
</feature>
<dbReference type="PROSITE" id="PS50893">
    <property type="entry name" value="ABC_TRANSPORTER_2"/>
    <property type="match status" value="1"/>
</dbReference>
<dbReference type="GO" id="GO:0005886">
    <property type="term" value="C:plasma membrane"/>
    <property type="evidence" value="ECO:0007669"/>
    <property type="project" value="UniProtKB-SubCell"/>
</dbReference>
<dbReference type="InterPro" id="IPR011527">
    <property type="entry name" value="ABC1_TM_dom"/>
</dbReference>
<evidence type="ECO:0000259" key="10">
    <source>
        <dbReference type="PROSITE" id="PS50893"/>
    </source>
</evidence>
<gene>
    <name evidence="12" type="primary">cydC</name>
    <name evidence="12" type="ORF">I8U20_01265</name>
</gene>
<evidence type="ECO:0000313" key="13">
    <source>
        <dbReference type="Proteomes" id="UP000633619"/>
    </source>
</evidence>
<feature type="transmembrane region" description="Helical" evidence="9">
    <location>
        <begin position="245"/>
        <end position="264"/>
    </location>
</feature>
<dbReference type="InterPro" id="IPR036640">
    <property type="entry name" value="ABC1_TM_sf"/>
</dbReference>
<comment type="subcellular location">
    <subcellularLocation>
        <location evidence="1">Cell membrane</location>
        <topology evidence="1">Multi-pass membrane protein</topology>
    </subcellularLocation>
</comment>
<dbReference type="AlphaFoldDB" id="A0A8I1DDJ3"/>
<feature type="transmembrane region" description="Helical" evidence="9">
    <location>
        <begin position="130"/>
        <end position="153"/>
    </location>
</feature>
<dbReference type="InterPro" id="IPR003593">
    <property type="entry name" value="AAA+_ATPase"/>
</dbReference>
<reference evidence="12 13" key="1">
    <citation type="submission" date="2020-12" db="EMBL/GenBank/DDBJ databases">
        <title>WGS of Thermoactinomyces spp.</title>
        <authorList>
            <person name="Cheng K."/>
        </authorList>
    </citation>
    <scope>NUCLEOTIDE SEQUENCE [LARGE SCALE GENOMIC DNA]</scope>
    <source>
        <strain evidence="13">CICC 10671\DSM 43846</strain>
    </source>
</reference>
<evidence type="ECO:0000256" key="7">
    <source>
        <dbReference type="ARBA" id="ARBA00022989"/>
    </source>
</evidence>
<comment type="caution">
    <text evidence="12">The sequence shown here is derived from an EMBL/GenBank/DDBJ whole genome shotgun (WGS) entry which is preliminary data.</text>
</comment>